<protein>
    <submittedName>
        <fullName evidence="6">LysR family transcriptional regulator</fullName>
    </submittedName>
</protein>
<feature type="domain" description="HTH lysR-type" evidence="5">
    <location>
        <begin position="9"/>
        <end position="66"/>
    </location>
</feature>
<accession>A0ABV8IIZ1</accession>
<sequence>MAGAGVTGVDLNLVVALQALLEARNVTHAAAKVNMSQPAMSAALARLRTHFGDELLHRVGRRYELTELGEELIPAVARALDMAETVFGQRTAFNPGASSRHFTVALSDYAITVLAEPLLAALAARAPDVTVEFAPMPAPGSDMLSHLMRCDAMIGPLGFDLPGQRSVVFRDQYVCLVGRTNPWLRDGALTLDDLAAMHHAASGLGGPDNSQGDRVLADIGIERKVEVTVHGLLPLPFAVAGTDLCAFVPRRLARMCAGELDLVEAEVPFDLPELVEAVHWHPARAKDPAMLWLRGVFADIARGGAPPSATT</sequence>
<dbReference type="InterPro" id="IPR037402">
    <property type="entry name" value="YidZ_PBP2"/>
</dbReference>
<dbReference type="Gene3D" id="1.10.10.10">
    <property type="entry name" value="Winged helix-like DNA-binding domain superfamily/Winged helix DNA-binding domain"/>
    <property type="match status" value="1"/>
</dbReference>
<dbReference type="InterPro" id="IPR036388">
    <property type="entry name" value="WH-like_DNA-bd_sf"/>
</dbReference>
<dbReference type="RefSeq" id="WP_378064533.1">
    <property type="nucleotide sequence ID" value="NZ_JBHSBL010000002.1"/>
</dbReference>
<organism evidence="6 7">
    <name type="scientific">Actinoplanes subglobosus</name>
    <dbReference type="NCBI Taxonomy" id="1547892"/>
    <lineage>
        <taxon>Bacteria</taxon>
        <taxon>Bacillati</taxon>
        <taxon>Actinomycetota</taxon>
        <taxon>Actinomycetes</taxon>
        <taxon>Micromonosporales</taxon>
        <taxon>Micromonosporaceae</taxon>
        <taxon>Actinoplanes</taxon>
    </lineage>
</organism>
<keyword evidence="2" id="KW-0805">Transcription regulation</keyword>
<dbReference type="SUPFAM" id="SSF53850">
    <property type="entry name" value="Periplasmic binding protein-like II"/>
    <property type="match status" value="1"/>
</dbReference>
<evidence type="ECO:0000259" key="5">
    <source>
        <dbReference type="PROSITE" id="PS50931"/>
    </source>
</evidence>
<keyword evidence="7" id="KW-1185">Reference proteome</keyword>
<dbReference type="CDD" id="cd08417">
    <property type="entry name" value="PBP2_Nitroaromatics_like"/>
    <property type="match status" value="1"/>
</dbReference>
<evidence type="ECO:0000256" key="4">
    <source>
        <dbReference type="ARBA" id="ARBA00023163"/>
    </source>
</evidence>
<dbReference type="InterPro" id="IPR005119">
    <property type="entry name" value="LysR_subst-bd"/>
</dbReference>
<dbReference type="SUPFAM" id="SSF46785">
    <property type="entry name" value="Winged helix' DNA-binding domain"/>
    <property type="match status" value="1"/>
</dbReference>
<reference evidence="7" key="1">
    <citation type="journal article" date="2019" name="Int. J. Syst. Evol. Microbiol.">
        <title>The Global Catalogue of Microorganisms (GCM) 10K type strain sequencing project: providing services to taxonomists for standard genome sequencing and annotation.</title>
        <authorList>
            <consortium name="The Broad Institute Genomics Platform"/>
            <consortium name="The Broad Institute Genome Sequencing Center for Infectious Disease"/>
            <person name="Wu L."/>
            <person name="Ma J."/>
        </authorList>
    </citation>
    <scope>NUCLEOTIDE SEQUENCE [LARGE SCALE GENOMIC DNA]</scope>
    <source>
        <strain evidence="7">TBRC 5832</strain>
    </source>
</reference>
<evidence type="ECO:0000313" key="7">
    <source>
        <dbReference type="Proteomes" id="UP001595867"/>
    </source>
</evidence>
<keyword evidence="4" id="KW-0804">Transcription</keyword>
<dbReference type="InterPro" id="IPR000847">
    <property type="entry name" value="LysR_HTH_N"/>
</dbReference>
<dbReference type="Proteomes" id="UP001595867">
    <property type="component" value="Unassembled WGS sequence"/>
</dbReference>
<dbReference type="PRINTS" id="PR00039">
    <property type="entry name" value="HTHLYSR"/>
</dbReference>
<keyword evidence="3" id="KW-0238">DNA-binding</keyword>
<evidence type="ECO:0000313" key="6">
    <source>
        <dbReference type="EMBL" id="MFC4063526.1"/>
    </source>
</evidence>
<dbReference type="EMBL" id="JBHSBL010000002">
    <property type="protein sequence ID" value="MFC4063526.1"/>
    <property type="molecule type" value="Genomic_DNA"/>
</dbReference>
<dbReference type="Pfam" id="PF00126">
    <property type="entry name" value="HTH_1"/>
    <property type="match status" value="1"/>
</dbReference>
<comment type="similarity">
    <text evidence="1">Belongs to the LysR transcriptional regulatory family.</text>
</comment>
<comment type="caution">
    <text evidence="6">The sequence shown here is derived from an EMBL/GenBank/DDBJ whole genome shotgun (WGS) entry which is preliminary data.</text>
</comment>
<dbReference type="PANTHER" id="PTHR30118">
    <property type="entry name" value="HTH-TYPE TRANSCRIPTIONAL REGULATOR LEUO-RELATED"/>
    <property type="match status" value="1"/>
</dbReference>
<proteinExistence type="inferred from homology"/>
<dbReference type="Pfam" id="PF03466">
    <property type="entry name" value="LysR_substrate"/>
    <property type="match status" value="1"/>
</dbReference>
<dbReference type="InterPro" id="IPR050389">
    <property type="entry name" value="LysR-type_TF"/>
</dbReference>
<evidence type="ECO:0000256" key="1">
    <source>
        <dbReference type="ARBA" id="ARBA00009437"/>
    </source>
</evidence>
<gene>
    <name evidence="6" type="ORF">ACFO0C_01185</name>
</gene>
<dbReference type="PANTHER" id="PTHR30118:SF15">
    <property type="entry name" value="TRANSCRIPTIONAL REGULATORY PROTEIN"/>
    <property type="match status" value="1"/>
</dbReference>
<dbReference type="InterPro" id="IPR036390">
    <property type="entry name" value="WH_DNA-bd_sf"/>
</dbReference>
<dbReference type="Gene3D" id="3.40.190.10">
    <property type="entry name" value="Periplasmic binding protein-like II"/>
    <property type="match status" value="2"/>
</dbReference>
<evidence type="ECO:0000256" key="2">
    <source>
        <dbReference type="ARBA" id="ARBA00023015"/>
    </source>
</evidence>
<name>A0ABV8IIZ1_9ACTN</name>
<dbReference type="PROSITE" id="PS50931">
    <property type="entry name" value="HTH_LYSR"/>
    <property type="match status" value="1"/>
</dbReference>
<evidence type="ECO:0000256" key="3">
    <source>
        <dbReference type="ARBA" id="ARBA00023125"/>
    </source>
</evidence>